<feature type="signal peptide" evidence="1">
    <location>
        <begin position="1"/>
        <end position="22"/>
    </location>
</feature>
<dbReference type="EnsemblFungi" id="PTTG_11982-t43_1">
    <property type="protein sequence ID" value="PTTG_11982-t43_1-p1"/>
    <property type="gene ID" value="PTTG_11982"/>
</dbReference>
<sequence>MSVSSLLALLSLFAIHLQLIFSLPNPDGHHGIIPHEPQGQWGHGPEIFPVQTIHLVWDRDLPIDHGKKVKVLSVETGHVLYLISQAKDDAFSTIISDGNGKQLLRFTLDKKAIIGFEHVYNTSVKTLRYEIHPKGRAADRWFMRIGEPPITLAYHRGRARNTGNVYLRGDKLAAFTFGDIAQVDKTQMKSADLKGVQNVVTYEIVMRSDIPEYYFIGLWCLSKRRIDHYGK</sequence>
<protein>
    <submittedName>
        <fullName evidence="2 3">Uncharacterized protein</fullName>
    </submittedName>
</protein>
<feature type="chain" id="PRO_5008109759" evidence="1">
    <location>
        <begin position="23"/>
        <end position="231"/>
    </location>
</feature>
<dbReference type="Proteomes" id="UP000005240">
    <property type="component" value="Unassembled WGS sequence"/>
</dbReference>
<dbReference type="AlphaFoldDB" id="A0A180GCD5"/>
<dbReference type="EMBL" id="ADAS02000102">
    <property type="protein sequence ID" value="OAV90396.1"/>
    <property type="molecule type" value="Genomic_DNA"/>
</dbReference>
<reference evidence="2" key="2">
    <citation type="submission" date="2016-05" db="EMBL/GenBank/DDBJ databases">
        <title>Comparative analysis highlights variable genome content of wheat rusts and divergence of the mating loci.</title>
        <authorList>
            <person name="Cuomo C.A."/>
            <person name="Bakkeren G."/>
            <person name="Szabo L."/>
            <person name="Khalil H."/>
            <person name="Joly D."/>
            <person name="Goldberg J."/>
            <person name="Young S."/>
            <person name="Zeng Q."/>
            <person name="Fellers J."/>
        </authorList>
    </citation>
    <scope>NUCLEOTIDE SEQUENCE [LARGE SCALE GENOMIC DNA]</scope>
    <source>
        <strain evidence="2">1-1 BBBD Race 1</strain>
    </source>
</reference>
<keyword evidence="4" id="KW-1185">Reference proteome</keyword>
<accession>A0A180GCD5</accession>
<gene>
    <name evidence="2" type="ORF">PTTG_11982</name>
</gene>
<reference evidence="2" key="1">
    <citation type="submission" date="2009-11" db="EMBL/GenBank/DDBJ databases">
        <authorList>
            <consortium name="The Broad Institute Genome Sequencing Platform"/>
            <person name="Ward D."/>
            <person name="Feldgarden M."/>
            <person name="Earl A."/>
            <person name="Young S.K."/>
            <person name="Zeng Q."/>
            <person name="Koehrsen M."/>
            <person name="Alvarado L."/>
            <person name="Berlin A."/>
            <person name="Bochicchio J."/>
            <person name="Borenstein D."/>
            <person name="Chapman S.B."/>
            <person name="Chen Z."/>
            <person name="Engels R."/>
            <person name="Freedman E."/>
            <person name="Gellesch M."/>
            <person name="Goldberg J."/>
            <person name="Griggs A."/>
            <person name="Gujja S."/>
            <person name="Heilman E."/>
            <person name="Heiman D."/>
            <person name="Hepburn T."/>
            <person name="Howarth C."/>
            <person name="Jen D."/>
            <person name="Larson L."/>
            <person name="Lewis B."/>
            <person name="Mehta T."/>
            <person name="Park D."/>
            <person name="Pearson M."/>
            <person name="Roberts A."/>
            <person name="Saif S."/>
            <person name="Shea T."/>
            <person name="Shenoy N."/>
            <person name="Sisk P."/>
            <person name="Stolte C."/>
            <person name="Sykes S."/>
            <person name="Thomson T."/>
            <person name="Walk T."/>
            <person name="White J."/>
            <person name="Yandava C."/>
            <person name="Izard J."/>
            <person name="Baranova O.V."/>
            <person name="Blanton J.M."/>
            <person name="Tanner A.C."/>
            <person name="Dewhirst F.E."/>
            <person name="Haas B."/>
            <person name="Nusbaum C."/>
            <person name="Birren B."/>
        </authorList>
    </citation>
    <scope>NUCLEOTIDE SEQUENCE [LARGE SCALE GENOMIC DNA]</scope>
    <source>
        <strain evidence="2">1-1 BBBD Race 1</strain>
    </source>
</reference>
<evidence type="ECO:0000313" key="4">
    <source>
        <dbReference type="Proteomes" id="UP000005240"/>
    </source>
</evidence>
<dbReference type="VEuPathDB" id="FungiDB:PTTG_11982"/>
<evidence type="ECO:0000313" key="2">
    <source>
        <dbReference type="EMBL" id="OAV90396.1"/>
    </source>
</evidence>
<evidence type="ECO:0000313" key="3">
    <source>
        <dbReference type="EnsemblFungi" id="PTTG_11982-t43_1-p1"/>
    </source>
</evidence>
<name>A0A180GCD5_PUCT1</name>
<reference evidence="3" key="4">
    <citation type="submission" date="2025-05" db="UniProtKB">
        <authorList>
            <consortium name="EnsemblFungi"/>
        </authorList>
    </citation>
    <scope>IDENTIFICATION</scope>
    <source>
        <strain evidence="3">isolate 1-1 / race 1 (BBBD)</strain>
    </source>
</reference>
<evidence type="ECO:0000256" key="1">
    <source>
        <dbReference type="SAM" id="SignalP"/>
    </source>
</evidence>
<keyword evidence="1" id="KW-0732">Signal</keyword>
<proteinExistence type="predicted"/>
<reference evidence="3 4" key="3">
    <citation type="journal article" date="2017" name="G3 (Bethesda)">
        <title>Comparative analysis highlights variable genome content of wheat rusts and divergence of the mating loci.</title>
        <authorList>
            <person name="Cuomo C.A."/>
            <person name="Bakkeren G."/>
            <person name="Khalil H.B."/>
            <person name="Panwar V."/>
            <person name="Joly D."/>
            <person name="Linning R."/>
            <person name="Sakthikumar S."/>
            <person name="Song X."/>
            <person name="Adiconis X."/>
            <person name="Fan L."/>
            <person name="Goldberg J.M."/>
            <person name="Levin J.Z."/>
            <person name="Young S."/>
            <person name="Zeng Q."/>
            <person name="Anikster Y."/>
            <person name="Bruce M."/>
            <person name="Wang M."/>
            <person name="Yin C."/>
            <person name="McCallum B."/>
            <person name="Szabo L.J."/>
            <person name="Hulbert S."/>
            <person name="Chen X."/>
            <person name="Fellers J.P."/>
        </authorList>
    </citation>
    <scope>NUCLEOTIDE SEQUENCE</scope>
    <source>
        <strain evidence="4">Isolate 1-1 / race 1 (BBBD)</strain>
        <strain evidence="3">isolate 1-1 / race 1 (BBBD)</strain>
    </source>
</reference>
<organism evidence="2">
    <name type="scientific">Puccinia triticina (isolate 1-1 / race 1 (BBBD))</name>
    <name type="common">Brown leaf rust fungus</name>
    <dbReference type="NCBI Taxonomy" id="630390"/>
    <lineage>
        <taxon>Eukaryota</taxon>
        <taxon>Fungi</taxon>
        <taxon>Dikarya</taxon>
        <taxon>Basidiomycota</taxon>
        <taxon>Pucciniomycotina</taxon>
        <taxon>Pucciniomycetes</taxon>
        <taxon>Pucciniales</taxon>
        <taxon>Pucciniaceae</taxon>
        <taxon>Puccinia</taxon>
    </lineage>
</organism>